<dbReference type="EMBL" id="SNRY01009222">
    <property type="protein sequence ID" value="KAA6307369.1"/>
    <property type="molecule type" value="Genomic_DNA"/>
</dbReference>
<gene>
    <name evidence="2" type="ORF">EZS27_040963</name>
</gene>
<evidence type="ECO:0000256" key="1">
    <source>
        <dbReference type="SAM" id="Phobius"/>
    </source>
</evidence>
<keyword evidence="1" id="KW-1133">Transmembrane helix</keyword>
<accession>A0A5J4PFP3</accession>
<evidence type="ECO:0000313" key="2">
    <source>
        <dbReference type="EMBL" id="KAA6307369.1"/>
    </source>
</evidence>
<evidence type="ECO:0008006" key="3">
    <source>
        <dbReference type="Google" id="ProtNLM"/>
    </source>
</evidence>
<protein>
    <recommendedName>
        <fullName evidence="3">AI-2E family transporter</fullName>
    </recommendedName>
</protein>
<comment type="caution">
    <text evidence="2">The sequence shown here is derived from an EMBL/GenBank/DDBJ whole genome shotgun (WGS) entry which is preliminary data.</text>
</comment>
<sequence>LIRFILQKKMADTHPLITFFGVVIGLSLFGFMGIIFGPLLLSVFLLCVNIFKKEYLEGKDSAI</sequence>
<feature type="transmembrane region" description="Helical" evidence="1">
    <location>
        <begin position="20"/>
        <end position="51"/>
    </location>
</feature>
<feature type="non-terminal residue" evidence="2">
    <location>
        <position position="1"/>
    </location>
</feature>
<reference evidence="2" key="1">
    <citation type="submission" date="2019-03" db="EMBL/GenBank/DDBJ databases">
        <title>Single cell metagenomics reveals metabolic interactions within the superorganism composed of flagellate Streblomastix strix and complex community of Bacteroidetes bacteria on its surface.</title>
        <authorList>
            <person name="Treitli S.C."/>
            <person name="Kolisko M."/>
            <person name="Husnik F."/>
            <person name="Keeling P."/>
            <person name="Hampl V."/>
        </authorList>
    </citation>
    <scope>NUCLEOTIDE SEQUENCE</scope>
    <source>
        <strain evidence="2">STM</strain>
    </source>
</reference>
<keyword evidence="1" id="KW-0472">Membrane</keyword>
<keyword evidence="1" id="KW-0812">Transmembrane</keyword>
<dbReference type="AlphaFoldDB" id="A0A5J4PFP3"/>
<proteinExistence type="predicted"/>
<name>A0A5J4PFP3_9ZZZZ</name>
<organism evidence="2">
    <name type="scientific">termite gut metagenome</name>
    <dbReference type="NCBI Taxonomy" id="433724"/>
    <lineage>
        <taxon>unclassified sequences</taxon>
        <taxon>metagenomes</taxon>
        <taxon>organismal metagenomes</taxon>
    </lineage>
</organism>